<gene>
    <name evidence="1" type="ORF">SDC9_145618</name>
</gene>
<sequence length="45" mass="5360">MELKKKFQQQKWDLSLSLKTKFRILSIIKVLLNGLQEFLIIQALN</sequence>
<protein>
    <submittedName>
        <fullName evidence="1">Uncharacterized protein</fullName>
    </submittedName>
</protein>
<dbReference type="EMBL" id="VSSQ01044598">
    <property type="protein sequence ID" value="MPM98432.1"/>
    <property type="molecule type" value="Genomic_DNA"/>
</dbReference>
<reference evidence="1" key="1">
    <citation type="submission" date="2019-08" db="EMBL/GenBank/DDBJ databases">
        <authorList>
            <person name="Kucharzyk K."/>
            <person name="Murdoch R.W."/>
            <person name="Higgins S."/>
            <person name="Loffler F."/>
        </authorList>
    </citation>
    <scope>NUCLEOTIDE SEQUENCE</scope>
</reference>
<accession>A0A645ECP6</accession>
<dbReference type="AlphaFoldDB" id="A0A645ECP6"/>
<proteinExistence type="predicted"/>
<comment type="caution">
    <text evidence="1">The sequence shown here is derived from an EMBL/GenBank/DDBJ whole genome shotgun (WGS) entry which is preliminary data.</text>
</comment>
<name>A0A645ECP6_9ZZZZ</name>
<organism evidence="1">
    <name type="scientific">bioreactor metagenome</name>
    <dbReference type="NCBI Taxonomy" id="1076179"/>
    <lineage>
        <taxon>unclassified sequences</taxon>
        <taxon>metagenomes</taxon>
        <taxon>ecological metagenomes</taxon>
    </lineage>
</organism>
<evidence type="ECO:0000313" key="1">
    <source>
        <dbReference type="EMBL" id="MPM98432.1"/>
    </source>
</evidence>